<keyword evidence="9" id="KW-0133">Cell shape</keyword>
<evidence type="ECO:0000256" key="14">
    <source>
        <dbReference type="PIRSR" id="PIRSR618044-2"/>
    </source>
</evidence>
<dbReference type="SUPFAM" id="SSF69189">
    <property type="entry name" value="Penicillin-binding protein associated domain"/>
    <property type="match status" value="1"/>
</dbReference>
<evidence type="ECO:0000256" key="7">
    <source>
        <dbReference type="ARBA" id="ARBA00022729"/>
    </source>
</evidence>
<feature type="active site" evidence="13">
    <location>
        <position position="131"/>
    </location>
</feature>
<dbReference type="InterPro" id="IPR015956">
    <property type="entry name" value="Peniciliin-bd_prot_C_sf"/>
</dbReference>
<evidence type="ECO:0000313" key="19">
    <source>
        <dbReference type="Proteomes" id="UP000223709"/>
    </source>
</evidence>
<dbReference type="PANTHER" id="PTHR21581">
    <property type="entry name" value="D-ALANYL-D-ALANINE CARBOXYPEPTIDASE"/>
    <property type="match status" value="1"/>
</dbReference>
<evidence type="ECO:0000256" key="2">
    <source>
        <dbReference type="ARBA" id="ARBA00004752"/>
    </source>
</evidence>
<keyword evidence="16" id="KW-1133">Transmembrane helix</keyword>
<dbReference type="Gene3D" id="2.60.410.10">
    <property type="entry name" value="D-Ala-D-Ala carboxypeptidase, C-terminal domain"/>
    <property type="match status" value="1"/>
</dbReference>
<evidence type="ECO:0000256" key="3">
    <source>
        <dbReference type="ARBA" id="ARBA00007164"/>
    </source>
</evidence>
<dbReference type="SUPFAM" id="SSF56601">
    <property type="entry name" value="beta-lactamase/transpeptidase-like"/>
    <property type="match status" value="1"/>
</dbReference>
<keyword evidence="11" id="KW-0961">Cell wall biogenesis/degradation</keyword>
<evidence type="ECO:0000256" key="12">
    <source>
        <dbReference type="ARBA" id="ARBA00034000"/>
    </source>
</evidence>
<evidence type="ECO:0000256" key="6">
    <source>
        <dbReference type="ARBA" id="ARBA00022670"/>
    </source>
</evidence>
<dbReference type="InterPro" id="IPR001967">
    <property type="entry name" value="Peptidase_S11_N"/>
</dbReference>
<evidence type="ECO:0000256" key="15">
    <source>
        <dbReference type="RuleBase" id="RU004016"/>
    </source>
</evidence>
<evidence type="ECO:0000256" key="5">
    <source>
        <dbReference type="ARBA" id="ARBA00022645"/>
    </source>
</evidence>
<dbReference type="InterPro" id="IPR012338">
    <property type="entry name" value="Beta-lactam/transpept-like"/>
</dbReference>
<dbReference type="GO" id="GO:0009002">
    <property type="term" value="F:serine-type D-Ala-D-Ala carboxypeptidase activity"/>
    <property type="evidence" value="ECO:0007669"/>
    <property type="project" value="UniProtKB-EC"/>
</dbReference>
<dbReference type="AlphaFoldDB" id="A0A291TAN0"/>
<dbReference type="Pfam" id="PF00768">
    <property type="entry name" value="Peptidase_S11"/>
    <property type="match status" value="1"/>
</dbReference>
<dbReference type="SMART" id="SM00936">
    <property type="entry name" value="PBP5_C"/>
    <property type="match status" value="1"/>
</dbReference>
<dbReference type="InterPro" id="IPR018044">
    <property type="entry name" value="Peptidase_S11"/>
</dbReference>
<dbReference type="Pfam" id="PF07943">
    <property type="entry name" value="PBP5_C"/>
    <property type="match status" value="1"/>
</dbReference>
<evidence type="ECO:0000256" key="10">
    <source>
        <dbReference type="ARBA" id="ARBA00022984"/>
    </source>
</evidence>
<organism evidence="18 19">
    <name type="scientific">Faecalibacterium prausnitzii</name>
    <dbReference type="NCBI Taxonomy" id="853"/>
    <lineage>
        <taxon>Bacteria</taxon>
        <taxon>Bacillati</taxon>
        <taxon>Bacillota</taxon>
        <taxon>Clostridia</taxon>
        <taxon>Eubacteriales</taxon>
        <taxon>Oscillospiraceae</taxon>
        <taxon>Faecalibacterium</taxon>
    </lineage>
</organism>
<comment type="pathway">
    <text evidence="2">Cell wall biogenesis; peptidoglycan biosynthesis.</text>
</comment>
<evidence type="ECO:0000259" key="17">
    <source>
        <dbReference type="SMART" id="SM00936"/>
    </source>
</evidence>
<keyword evidence="10" id="KW-0573">Peptidoglycan synthesis</keyword>
<evidence type="ECO:0000256" key="13">
    <source>
        <dbReference type="PIRSR" id="PIRSR618044-1"/>
    </source>
</evidence>
<feature type="domain" description="Peptidase S11 D-Ala-D-Ala carboxypeptidase A C-terminal" evidence="17">
    <location>
        <begin position="294"/>
        <end position="383"/>
    </location>
</feature>
<comment type="catalytic activity">
    <reaction evidence="12">
        <text>Preferential cleavage: (Ac)2-L-Lys-D-Ala-|-D-Ala. Also transpeptidation of peptidyl-alanyl moieties that are N-acyl substituents of D-alanine.</text>
        <dbReference type="EC" id="3.4.16.4"/>
    </reaction>
</comment>
<gene>
    <name evidence="18" type="ORF">CRH10_07795</name>
</gene>
<dbReference type="EC" id="3.4.16.4" evidence="4"/>
<dbReference type="RefSeq" id="WP_098923992.1">
    <property type="nucleotide sequence ID" value="NZ_CP023819.1"/>
</dbReference>
<sequence length="429" mass="47072">MQNSTLFRRAAALLLTAALALTLVLPGLAAYEMPIQTVNEGESVYLFNADIDKPILEQNADQQRYIASLTKMMTALLFLESGKDMNAEITIPASLTQEFKDIQNANGSTINLRIGETVRRIDLLYGLLVASANDAASAIASDVSDGDLTAFVARMNQRAKELGCTSTSFTCVHGLYDYGNVSSAHDLALIAKACAENETYMQVTNTLSYTLPATNLHQNERTITSTNLMLNPEYPYYRDYIRGMKTGFTTLAGRCYVTFAQKDGHTYGLVVLGSDLDNIYREASEILDWAFASFSDRELVDTETPLITAPLKKCRSYEEVELYAAAPVSGYGHADDKVTFTYDLQENISATVKDGAVLGTATVYLDGYEVGTVDLVTHQEYVSDFRTDLQSTLLLMAALIVLLAVLSFFTLVAGGGSLNLGRRRKARRR</sequence>
<name>A0A291TAN0_9FIRM</name>
<dbReference type="Gene3D" id="3.40.710.10">
    <property type="entry name" value="DD-peptidase/beta-lactamase superfamily"/>
    <property type="match status" value="1"/>
</dbReference>
<protein>
    <recommendedName>
        <fullName evidence="4">serine-type D-Ala-D-Ala carboxypeptidase</fullName>
        <ecNumber evidence="4">3.4.16.4</ecNumber>
    </recommendedName>
</protein>
<feature type="active site" description="Proton acceptor" evidence="13">
    <location>
        <position position="71"/>
    </location>
</feature>
<keyword evidence="7" id="KW-0732">Signal</keyword>
<reference evidence="18 19" key="1">
    <citation type="submission" date="2017-10" db="EMBL/GenBank/DDBJ databases">
        <title>Complete Genome Sequence of Faecalibacterium prausnitzii isolated from the gut of healthy adult Indian.</title>
        <authorList>
            <person name="Bag S."/>
            <person name="Ghosh T.S."/>
            <person name="Das B."/>
        </authorList>
    </citation>
    <scope>NUCLEOTIDE SEQUENCE [LARGE SCALE GENOMIC DNA]</scope>
    <source>
        <strain evidence="18 19">Indica</strain>
    </source>
</reference>
<accession>A0A291TAN0</accession>
<dbReference type="PANTHER" id="PTHR21581:SF6">
    <property type="entry name" value="TRAFFICKING PROTEIN PARTICLE COMPLEX SUBUNIT 12"/>
    <property type="match status" value="1"/>
</dbReference>
<dbReference type="InterPro" id="IPR012907">
    <property type="entry name" value="Peptidase_S11_C"/>
</dbReference>
<dbReference type="GO" id="GO:0071555">
    <property type="term" value="P:cell wall organization"/>
    <property type="evidence" value="ECO:0007669"/>
    <property type="project" value="UniProtKB-KW"/>
</dbReference>
<dbReference type="UniPathway" id="UPA00219"/>
<dbReference type="GO" id="GO:0006508">
    <property type="term" value="P:proteolysis"/>
    <property type="evidence" value="ECO:0007669"/>
    <property type="project" value="UniProtKB-KW"/>
</dbReference>
<comment type="similarity">
    <text evidence="3 15">Belongs to the peptidase S11 family.</text>
</comment>
<keyword evidence="16" id="KW-0812">Transmembrane</keyword>
<dbReference type="InterPro" id="IPR037167">
    <property type="entry name" value="Peptidase_S11_C_sf"/>
</dbReference>
<keyword evidence="6" id="KW-0645">Protease</keyword>
<feature type="active site" description="Acyl-ester intermediate" evidence="13">
    <location>
        <position position="68"/>
    </location>
</feature>
<evidence type="ECO:0000256" key="9">
    <source>
        <dbReference type="ARBA" id="ARBA00022960"/>
    </source>
</evidence>
<dbReference type="PRINTS" id="PR00725">
    <property type="entry name" value="DADACBPTASE1"/>
</dbReference>
<dbReference type="GO" id="GO:0009252">
    <property type="term" value="P:peptidoglycan biosynthetic process"/>
    <property type="evidence" value="ECO:0007669"/>
    <property type="project" value="UniProtKB-UniPathway"/>
</dbReference>
<evidence type="ECO:0000313" key="18">
    <source>
        <dbReference type="EMBL" id="ATL90206.1"/>
    </source>
</evidence>
<evidence type="ECO:0000256" key="11">
    <source>
        <dbReference type="ARBA" id="ARBA00023316"/>
    </source>
</evidence>
<feature type="binding site" evidence="14">
    <location>
        <position position="245"/>
    </location>
    <ligand>
        <name>substrate</name>
    </ligand>
</feature>
<feature type="transmembrane region" description="Helical" evidence="16">
    <location>
        <begin position="393"/>
        <end position="420"/>
    </location>
</feature>
<comment type="function">
    <text evidence="1">Removes C-terminal D-alanyl residues from sugar-peptide cell wall precursors.</text>
</comment>
<proteinExistence type="inferred from homology"/>
<dbReference type="EMBL" id="CP023819">
    <property type="protein sequence ID" value="ATL90206.1"/>
    <property type="molecule type" value="Genomic_DNA"/>
</dbReference>
<keyword evidence="8" id="KW-0378">Hydrolase</keyword>
<keyword evidence="5 18" id="KW-0121">Carboxypeptidase</keyword>
<evidence type="ECO:0000256" key="4">
    <source>
        <dbReference type="ARBA" id="ARBA00012448"/>
    </source>
</evidence>
<dbReference type="GO" id="GO:0008360">
    <property type="term" value="P:regulation of cell shape"/>
    <property type="evidence" value="ECO:0007669"/>
    <property type="project" value="UniProtKB-KW"/>
</dbReference>
<dbReference type="Proteomes" id="UP000223709">
    <property type="component" value="Chromosome"/>
</dbReference>
<evidence type="ECO:0000256" key="8">
    <source>
        <dbReference type="ARBA" id="ARBA00022801"/>
    </source>
</evidence>
<evidence type="ECO:0000256" key="1">
    <source>
        <dbReference type="ARBA" id="ARBA00003217"/>
    </source>
</evidence>
<evidence type="ECO:0000256" key="16">
    <source>
        <dbReference type="SAM" id="Phobius"/>
    </source>
</evidence>
<keyword evidence="16" id="KW-0472">Membrane</keyword>